<evidence type="ECO:0000313" key="8">
    <source>
        <dbReference type="Proteomes" id="UP001208570"/>
    </source>
</evidence>
<evidence type="ECO:0000256" key="1">
    <source>
        <dbReference type="ARBA" id="ARBA00004604"/>
    </source>
</evidence>
<organism evidence="7 8">
    <name type="scientific">Paralvinella palmiformis</name>
    <dbReference type="NCBI Taxonomy" id="53620"/>
    <lineage>
        <taxon>Eukaryota</taxon>
        <taxon>Metazoa</taxon>
        <taxon>Spiralia</taxon>
        <taxon>Lophotrochozoa</taxon>
        <taxon>Annelida</taxon>
        <taxon>Polychaeta</taxon>
        <taxon>Sedentaria</taxon>
        <taxon>Canalipalpata</taxon>
        <taxon>Terebellida</taxon>
        <taxon>Terebelliformia</taxon>
        <taxon>Alvinellidae</taxon>
        <taxon>Paralvinella</taxon>
    </lineage>
</organism>
<dbReference type="EMBL" id="JAODUP010000004">
    <property type="protein sequence ID" value="KAK2170099.1"/>
    <property type="molecule type" value="Genomic_DNA"/>
</dbReference>
<evidence type="ECO:0000256" key="5">
    <source>
        <dbReference type="SAM" id="MobiDB-lite"/>
    </source>
</evidence>
<dbReference type="FunFam" id="1.10.246.90:FF:000004">
    <property type="entry name" value="Nucleolar protein 58"/>
    <property type="match status" value="1"/>
</dbReference>
<evidence type="ECO:0000256" key="4">
    <source>
        <dbReference type="ARBA" id="ARBA00023242"/>
    </source>
</evidence>
<accession>A0AAD9KF88</accession>
<name>A0AAD9KF88_9ANNE</name>
<evidence type="ECO:0000259" key="6">
    <source>
        <dbReference type="PROSITE" id="PS51358"/>
    </source>
</evidence>
<dbReference type="Proteomes" id="UP001208570">
    <property type="component" value="Unassembled WGS sequence"/>
</dbReference>
<dbReference type="SUPFAM" id="SSF89124">
    <property type="entry name" value="Nop domain"/>
    <property type="match status" value="1"/>
</dbReference>
<keyword evidence="4" id="KW-0539">Nucleus</keyword>
<feature type="compositionally biased region" description="Acidic residues" evidence="5">
    <location>
        <begin position="260"/>
        <end position="270"/>
    </location>
</feature>
<feature type="compositionally biased region" description="Basic and acidic residues" evidence="5">
    <location>
        <begin position="293"/>
        <end position="302"/>
    </location>
</feature>
<reference evidence="7" key="1">
    <citation type="journal article" date="2023" name="Mol. Biol. Evol.">
        <title>Third-Generation Sequencing Reveals the Adaptive Role of the Epigenome in Three Deep-Sea Polychaetes.</title>
        <authorList>
            <person name="Perez M."/>
            <person name="Aroh O."/>
            <person name="Sun Y."/>
            <person name="Lan Y."/>
            <person name="Juniper S.K."/>
            <person name="Young C.R."/>
            <person name="Angers B."/>
            <person name="Qian P.Y."/>
        </authorList>
    </citation>
    <scope>NUCLEOTIDE SEQUENCE</scope>
    <source>
        <strain evidence="7">P08H-3</strain>
    </source>
</reference>
<feature type="region of interest" description="Disordered" evidence="5">
    <location>
        <begin position="194"/>
        <end position="339"/>
    </location>
</feature>
<dbReference type="InterPro" id="IPR002687">
    <property type="entry name" value="Nop_dom"/>
</dbReference>
<dbReference type="Gene3D" id="1.10.287.4070">
    <property type="match status" value="1"/>
</dbReference>
<protein>
    <recommendedName>
        <fullName evidence="2">Nucleolar protein 58</fullName>
    </recommendedName>
</protein>
<proteinExistence type="predicted"/>
<evidence type="ECO:0000256" key="2">
    <source>
        <dbReference type="ARBA" id="ARBA00020379"/>
    </source>
</evidence>
<dbReference type="InterPro" id="IPR045056">
    <property type="entry name" value="Nop56/Nop58"/>
</dbReference>
<evidence type="ECO:0000256" key="3">
    <source>
        <dbReference type="ARBA" id="ARBA00022517"/>
    </source>
</evidence>
<dbReference type="PANTHER" id="PTHR10894:SF1">
    <property type="entry name" value="NUCLEOLAR PROTEIN 58"/>
    <property type="match status" value="1"/>
</dbReference>
<dbReference type="Gene3D" id="1.10.246.90">
    <property type="entry name" value="Nop domain"/>
    <property type="match status" value="1"/>
</dbReference>
<comment type="subcellular location">
    <subcellularLocation>
        <location evidence="1">Nucleus</location>
        <location evidence="1">Nucleolus</location>
    </subcellularLocation>
</comment>
<gene>
    <name evidence="7" type="ORF">LSH36_4g04044</name>
</gene>
<dbReference type="AlphaFoldDB" id="A0AAD9KF88"/>
<dbReference type="GO" id="GO:0042254">
    <property type="term" value="P:ribosome biogenesis"/>
    <property type="evidence" value="ECO:0007669"/>
    <property type="project" value="UniProtKB-KW"/>
</dbReference>
<feature type="compositionally biased region" description="Basic residues" evidence="5">
    <location>
        <begin position="329"/>
        <end position="339"/>
    </location>
</feature>
<keyword evidence="8" id="KW-1185">Reference proteome</keyword>
<feature type="domain" description="Nop" evidence="6">
    <location>
        <begin position="74"/>
        <end position="192"/>
    </location>
</feature>
<comment type="caution">
    <text evidence="7">The sequence shown here is derived from an EMBL/GenBank/DDBJ whole genome shotgun (WGS) entry which is preliminary data.</text>
</comment>
<dbReference type="GO" id="GO:0030515">
    <property type="term" value="F:snoRNA binding"/>
    <property type="evidence" value="ECO:0007669"/>
    <property type="project" value="InterPro"/>
</dbReference>
<dbReference type="InterPro" id="IPR036070">
    <property type="entry name" value="Nop_dom_sf"/>
</dbReference>
<dbReference type="GO" id="GO:0031428">
    <property type="term" value="C:box C/D methylation guide snoRNP complex"/>
    <property type="evidence" value="ECO:0007669"/>
    <property type="project" value="InterPro"/>
</dbReference>
<keyword evidence="3" id="KW-0690">Ribosome biogenesis</keyword>
<dbReference type="PANTHER" id="PTHR10894">
    <property type="entry name" value="NUCLEOLAR PROTEIN 5 NUCLEOLAR PROTEIN NOP5 NOP58"/>
    <property type="match status" value="1"/>
</dbReference>
<dbReference type="GO" id="GO:0032040">
    <property type="term" value="C:small-subunit processome"/>
    <property type="evidence" value="ECO:0007669"/>
    <property type="project" value="InterPro"/>
</dbReference>
<dbReference type="Pfam" id="PF01798">
    <property type="entry name" value="Nop"/>
    <property type="match status" value="1"/>
</dbReference>
<dbReference type="PROSITE" id="PS51358">
    <property type="entry name" value="NOP"/>
    <property type="match status" value="1"/>
</dbReference>
<feature type="compositionally biased region" description="Basic and acidic residues" evidence="5">
    <location>
        <begin position="206"/>
        <end position="215"/>
    </location>
</feature>
<evidence type="ECO:0000313" key="7">
    <source>
        <dbReference type="EMBL" id="KAK2170099.1"/>
    </source>
</evidence>
<dbReference type="InterPro" id="IPR042239">
    <property type="entry name" value="Nop_C"/>
</dbReference>
<sequence length="339" mass="38356">MTIGDKTNAALLDFSAILPEEVEREVKEAAEISMGTEVSEQDIENITYLCDQVIEITEYRAQLYDYIKNRMLAIAPNLTVLVGELVGARLIAHAGSLMNLAKHPSSTVQILGAEKALFRALKSKHDTPKYGLIYHASLVGQTTPKNKGKISRMLAAKAALAIRVDALGEDNNTEIGINNRAKIESRLRSLEEGYERRLSGTGKAKARQEKYENRSEVMTYNYGADSTLPKKRKFEEEEDGEREEVTKKKKQKTKHVKPDSEEEPEKEDTETPTRKKKKKRKHKEGEDADVDENEGREAETSAKKKKKKHRESEAVELDESQTVETPKSEKKKKKKKKED</sequence>